<evidence type="ECO:0000256" key="4">
    <source>
        <dbReference type="ARBA" id="ARBA00022984"/>
    </source>
</evidence>
<dbReference type="InterPro" id="IPR003447">
    <property type="entry name" value="FEMABX"/>
</dbReference>
<dbReference type="PROSITE" id="PS51191">
    <property type="entry name" value="FEMABX"/>
    <property type="match status" value="1"/>
</dbReference>
<evidence type="ECO:0000256" key="6">
    <source>
        <dbReference type="ARBA" id="ARBA00023316"/>
    </source>
</evidence>
<dbReference type="PANTHER" id="PTHR36174">
    <property type="entry name" value="LIPID II:GLYCINE GLYCYLTRANSFERASE"/>
    <property type="match status" value="1"/>
</dbReference>
<dbReference type="Gene3D" id="3.40.630.30">
    <property type="match status" value="1"/>
</dbReference>
<proteinExistence type="inferred from homology"/>
<protein>
    <submittedName>
        <fullName evidence="8">Lipid II:glycine glycyltransferase FemX</fullName>
    </submittedName>
</protein>
<evidence type="ECO:0000256" key="1">
    <source>
        <dbReference type="ARBA" id="ARBA00009943"/>
    </source>
</evidence>
<organism evidence="8 9">
    <name type="scientific">Haloferax namakaokahaiae</name>
    <dbReference type="NCBI Taxonomy" id="1748331"/>
    <lineage>
        <taxon>Archaea</taxon>
        <taxon>Methanobacteriati</taxon>
        <taxon>Methanobacteriota</taxon>
        <taxon>Stenosarchaea group</taxon>
        <taxon>Halobacteria</taxon>
        <taxon>Halobacteriales</taxon>
        <taxon>Haloferacaceae</taxon>
        <taxon>Haloferax</taxon>
    </lineage>
</organism>
<evidence type="ECO:0000256" key="5">
    <source>
        <dbReference type="ARBA" id="ARBA00023315"/>
    </source>
</evidence>
<feature type="domain" description="BioF2-like acetyltransferase" evidence="7">
    <location>
        <begin position="167"/>
        <end position="299"/>
    </location>
</feature>
<name>A0ABD5ZJA8_9EURY</name>
<dbReference type="InterPro" id="IPR050644">
    <property type="entry name" value="PG_Glycine_Bridge_Synth"/>
</dbReference>
<evidence type="ECO:0000313" key="8">
    <source>
        <dbReference type="EMBL" id="MFC7205366.1"/>
    </source>
</evidence>
<dbReference type="Pfam" id="PF13480">
    <property type="entry name" value="Acetyltransf_6"/>
    <property type="match status" value="1"/>
</dbReference>
<dbReference type="InterPro" id="IPR038740">
    <property type="entry name" value="BioF2-like_GNAT_dom"/>
</dbReference>
<dbReference type="GO" id="GO:0016746">
    <property type="term" value="F:acyltransferase activity"/>
    <property type="evidence" value="ECO:0007669"/>
    <property type="project" value="UniProtKB-KW"/>
</dbReference>
<dbReference type="PANTHER" id="PTHR36174:SF1">
    <property type="entry name" value="LIPID II:GLYCINE GLYCYLTRANSFERASE"/>
    <property type="match status" value="1"/>
</dbReference>
<keyword evidence="2" id="KW-0808">Transferase</keyword>
<dbReference type="RefSeq" id="WP_390225992.1">
    <property type="nucleotide sequence ID" value="NZ_JBHTAA010000015.1"/>
</dbReference>
<gene>
    <name evidence="8" type="ORF">ACFQJC_17790</name>
</gene>
<comment type="similarity">
    <text evidence="1">Belongs to the FemABX family.</text>
</comment>
<reference evidence="8 9" key="1">
    <citation type="journal article" date="2019" name="Int. J. Syst. Evol. Microbiol.">
        <title>The Global Catalogue of Microorganisms (GCM) 10K type strain sequencing project: providing services to taxonomists for standard genome sequencing and annotation.</title>
        <authorList>
            <consortium name="The Broad Institute Genomics Platform"/>
            <consortium name="The Broad Institute Genome Sequencing Center for Infectious Disease"/>
            <person name="Wu L."/>
            <person name="Ma J."/>
        </authorList>
    </citation>
    <scope>NUCLEOTIDE SEQUENCE [LARGE SCALE GENOMIC DNA]</scope>
    <source>
        <strain evidence="8 9">DSM 29988</strain>
    </source>
</reference>
<keyword evidence="9" id="KW-1185">Reference proteome</keyword>
<dbReference type="InterPro" id="IPR016181">
    <property type="entry name" value="Acyl_CoA_acyltransferase"/>
</dbReference>
<keyword evidence="5" id="KW-0012">Acyltransferase</keyword>
<dbReference type="EMBL" id="JBHTAA010000015">
    <property type="protein sequence ID" value="MFC7205366.1"/>
    <property type="molecule type" value="Genomic_DNA"/>
</dbReference>
<accession>A0ABD5ZJA8</accession>
<keyword evidence="6" id="KW-0961">Cell wall biogenesis/degradation</keyword>
<sequence>MTIEVRHANQDDLERWDQYVEQSPHGTLFHQYEALRVQAKHAGAELYPLVGFKGQEIVGLFPVFKITKGPIRTAFSPPPELRVSYLGPILLNMDKLKQRKRERRHHEFLDGCFEWIQNEIRPQYTHIRLDGGYTDLRPFSWNNFSITPSYTYHVDLTGGEEEVLMKFSSDARANIRNAPEDSYTIEEGGLEEIDLIVEQITERYESQGISYRTTPQFVKDLYTSLPAGQIRPYTLRIDGEFIGGILVTDYKEMVSRWQGGVRTDIDVDIAVNDLLDWHVMTDAIERERTTYDLVGADNRRINKYKAKFNPELVPFYSLEKGESGIGTLAHLYKSIRQRA</sequence>
<dbReference type="GO" id="GO:0008360">
    <property type="term" value="P:regulation of cell shape"/>
    <property type="evidence" value="ECO:0007669"/>
    <property type="project" value="UniProtKB-KW"/>
</dbReference>
<dbReference type="GO" id="GO:0071555">
    <property type="term" value="P:cell wall organization"/>
    <property type="evidence" value="ECO:0007669"/>
    <property type="project" value="UniProtKB-KW"/>
</dbReference>
<evidence type="ECO:0000313" key="9">
    <source>
        <dbReference type="Proteomes" id="UP001596481"/>
    </source>
</evidence>
<evidence type="ECO:0000256" key="3">
    <source>
        <dbReference type="ARBA" id="ARBA00022960"/>
    </source>
</evidence>
<keyword evidence="4" id="KW-0573">Peptidoglycan synthesis</keyword>
<dbReference type="AlphaFoldDB" id="A0ABD5ZJA8"/>
<evidence type="ECO:0000256" key="2">
    <source>
        <dbReference type="ARBA" id="ARBA00022679"/>
    </source>
</evidence>
<evidence type="ECO:0000259" key="7">
    <source>
        <dbReference type="Pfam" id="PF13480"/>
    </source>
</evidence>
<dbReference type="SUPFAM" id="SSF55729">
    <property type="entry name" value="Acyl-CoA N-acyltransferases (Nat)"/>
    <property type="match status" value="1"/>
</dbReference>
<comment type="caution">
    <text evidence="8">The sequence shown here is derived from an EMBL/GenBank/DDBJ whole genome shotgun (WGS) entry which is preliminary data.</text>
</comment>
<keyword evidence="3" id="KW-0133">Cell shape</keyword>
<dbReference type="Proteomes" id="UP001596481">
    <property type="component" value="Unassembled WGS sequence"/>
</dbReference>